<dbReference type="Pfam" id="PF02706">
    <property type="entry name" value="Wzz"/>
    <property type="match status" value="1"/>
</dbReference>
<dbReference type="InterPro" id="IPR050445">
    <property type="entry name" value="Bact_polysacc_biosynth/exp"/>
</dbReference>
<proteinExistence type="inferred from homology"/>
<comment type="similarity">
    <text evidence="2">Belongs to the CpsC/CapA family.</text>
</comment>
<evidence type="ECO:0000256" key="4">
    <source>
        <dbReference type="ARBA" id="ARBA00022692"/>
    </source>
</evidence>
<dbReference type="HOGENOM" id="CLU_082668_1_1_9"/>
<evidence type="ECO:0000256" key="2">
    <source>
        <dbReference type="ARBA" id="ARBA00006683"/>
    </source>
</evidence>
<dbReference type="STRING" id="1246626.BleG1_3680"/>
<dbReference type="eggNOG" id="COG3944">
    <property type="taxonomic scope" value="Bacteria"/>
</dbReference>
<comment type="subcellular location">
    <subcellularLocation>
        <location evidence="1">Cell membrane</location>
        <topology evidence="1">Multi-pass membrane protein</topology>
    </subcellularLocation>
</comment>
<evidence type="ECO:0000313" key="9">
    <source>
        <dbReference type="EMBL" id="AIC96227.1"/>
    </source>
</evidence>
<dbReference type="AlphaFoldDB" id="A0A060M1C5"/>
<keyword evidence="5 7" id="KW-1133">Transmembrane helix</keyword>
<feature type="transmembrane region" description="Helical" evidence="7">
    <location>
        <begin position="173"/>
        <end position="197"/>
    </location>
</feature>
<evidence type="ECO:0000256" key="1">
    <source>
        <dbReference type="ARBA" id="ARBA00004651"/>
    </source>
</evidence>
<name>A0A060M1C5_9BACI</name>
<dbReference type="InterPro" id="IPR003856">
    <property type="entry name" value="LPS_length_determ_N"/>
</dbReference>
<feature type="domain" description="Polysaccharide chain length determinant N-terminal" evidence="8">
    <location>
        <begin position="3"/>
        <end position="91"/>
    </location>
</feature>
<keyword evidence="4 7" id="KW-0812">Transmembrane</keyword>
<keyword evidence="6 7" id="KW-0472">Membrane</keyword>
<keyword evidence="10" id="KW-1185">Reference proteome</keyword>
<dbReference type="Proteomes" id="UP000027142">
    <property type="component" value="Chromosome"/>
</dbReference>
<dbReference type="RefSeq" id="WP_038483976.1">
    <property type="nucleotide sequence ID" value="NZ_CP003923.1"/>
</dbReference>
<evidence type="ECO:0000313" key="10">
    <source>
        <dbReference type="Proteomes" id="UP000027142"/>
    </source>
</evidence>
<dbReference type="GO" id="GO:0005886">
    <property type="term" value="C:plasma membrane"/>
    <property type="evidence" value="ECO:0007669"/>
    <property type="project" value="UniProtKB-SubCell"/>
</dbReference>
<sequence>MEETISLKEIFQTLKQRWKLLVAIPLLAMLAGTLVSVFVLTPKYERSAELLIYQAGTEEGVTQNDVRTSLELVGTYTQIIKSPRILNDVIENGNLDYSLSTLQNMVSVTNQNNSQVLLVTVEADKPEEATAIVNEISTVFETQIPDILSTDNVTILSEAVVGENPSPSSPNTILNMAIAFVVGLMGAVGLAFLLEYLDTTVKSEKDIEKILDLPVLGVVSTMDAVEPTRKSS</sequence>
<protein>
    <submittedName>
        <fullName evidence="9">Capsular polysaccharide biosynthesis protein YwqC</fullName>
    </submittedName>
</protein>
<dbReference type="KEGG" id="ble:BleG1_3680"/>
<evidence type="ECO:0000256" key="3">
    <source>
        <dbReference type="ARBA" id="ARBA00022475"/>
    </source>
</evidence>
<dbReference type="PANTHER" id="PTHR32309:SF13">
    <property type="entry name" value="FERRIC ENTEROBACTIN TRANSPORT PROTEIN FEPE"/>
    <property type="match status" value="1"/>
</dbReference>
<dbReference type="PATRIC" id="fig|1246626.3.peg.3674"/>
<evidence type="ECO:0000256" key="6">
    <source>
        <dbReference type="ARBA" id="ARBA00023136"/>
    </source>
</evidence>
<feature type="transmembrane region" description="Helical" evidence="7">
    <location>
        <begin position="20"/>
        <end position="41"/>
    </location>
</feature>
<evidence type="ECO:0000256" key="5">
    <source>
        <dbReference type="ARBA" id="ARBA00022989"/>
    </source>
</evidence>
<evidence type="ECO:0000259" key="8">
    <source>
        <dbReference type="Pfam" id="PF02706"/>
    </source>
</evidence>
<dbReference type="GO" id="GO:0004713">
    <property type="term" value="F:protein tyrosine kinase activity"/>
    <property type="evidence" value="ECO:0007669"/>
    <property type="project" value="TreeGrafter"/>
</dbReference>
<evidence type="ECO:0000256" key="7">
    <source>
        <dbReference type="SAM" id="Phobius"/>
    </source>
</evidence>
<organism evidence="9 10">
    <name type="scientific">Shouchella lehensis G1</name>
    <dbReference type="NCBI Taxonomy" id="1246626"/>
    <lineage>
        <taxon>Bacteria</taxon>
        <taxon>Bacillati</taxon>
        <taxon>Bacillota</taxon>
        <taxon>Bacilli</taxon>
        <taxon>Bacillales</taxon>
        <taxon>Bacillaceae</taxon>
        <taxon>Shouchella</taxon>
    </lineage>
</organism>
<dbReference type="OrthoDB" id="2360475at2"/>
<accession>A0A060M1C5</accession>
<gene>
    <name evidence="9" type="ORF">BleG1_3680</name>
</gene>
<reference evidence="9 10" key="1">
    <citation type="journal article" date="2014" name="Gene">
        <title>A comparative genomic analysis of the alkalitolerant soil bacterium Bacillus lehensis G1.</title>
        <authorList>
            <person name="Noor Y.M."/>
            <person name="Samsulrizal N.H."/>
            <person name="Jema'on N.A."/>
            <person name="Low K.O."/>
            <person name="Ramli A.N."/>
            <person name="Alias N.I."/>
            <person name="Damis S.I."/>
            <person name="Fuzi S.F."/>
            <person name="Isa M.N."/>
            <person name="Murad A.M."/>
            <person name="Raih M.F."/>
            <person name="Bakar F.D."/>
            <person name="Najimudin N."/>
            <person name="Mahadi N.M."/>
            <person name="Illias R.M."/>
        </authorList>
    </citation>
    <scope>NUCLEOTIDE SEQUENCE [LARGE SCALE GENOMIC DNA]</scope>
    <source>
        <strain evidence="9 10">G1</strain>
    </source>
</reference>
<dbReference type="EMBL" id="CP003923">
    <property type="protein sequence ID" value="AIC96227.1"/>
    <property type="molecule type" value="Genomic_DNA"/>
</dbReference>
<keyword evidence="3" id="KW-1003">Cell membrane</keyword>
<dbReference type="PANTHER" id="PTHR32309">
    <property type="entry name" value="TYROSINE-PROTEIN KINASE"/>
    <property type="match status" value="1"/>
</dbReference>